<reference evidence="2" key="1">
    <citation type="submission" date="2019-09" db="EMBL/GenBank/DDBJ databases">
        <authorList>
            <person name="Needham M D."/>
        </authorList>
    </citation>
    <scope>NUCLEOTIDE SEQUENCE</scope>
</reference>
<proteinExistence type="predicted"/>
<evidence type="ECO:0000313" key="2">
    <source>
        <dbReference type="EMBL" id="VVU94713.1"/>
    </source>
</evidence>
<feature type="transmembrane region" description="Helical" evidence="1">
    <location>
        <begin position="6"/>
        <end position="25"/>
    </location>
</feature>
<gene>
    <name evidence="2" type="ORF">CPAV1605_438</name>
</gene>
<dbReference type="AlphaFoldDB" id="A0A5E8CH38"/>
<name>A0A5E8CH38_9ZZZZ</name>
<dbReference type="EMBL" id="CABVLZ010000002">
    <property type="protein sequence ID" value="VVU94713.1"/>
    <property type="molecule type" value="Genomic_DNA"/>
</dbReference>
<accession>A0A5E8CH38</accession>
<keyword evidence="1" id="KW-1133">Transmembrane helix</keyword>
<keyword evidence="1" id="KW-0472">Membrane</keyword>
<evidence type="ECO:0000256" key="1">
    <source>
        <dbReference type="SAM" id="Phobius"/>
    </source>
</evidence>
<sequence>MFFLDKLFSCILGLIIGSFFTYCFTKKIIYSGPDSNVFKHKVFNLNGRCYKFSAFPVICGINDSTFL</sequence>
<keyword evidence="1" id="KW-0812">Transmembrane</keyword>
<protein>
    <submittedName>
        <fullName evidence="2">Uncharacterized protein</fullName>
    </submittedName>
</protein>
<organism evidence="2">
    <name type="scientific">seawater metagenome</name>
    <dbReference type="NCBI Taxonomy" id="1561972"/>
    <lineage>
        <taxon>unclassified sequences</taxon>
        <taxon>metagenomes</taxon>
        <taxon>ecological metagenomes</taxon>
    </lineage>
</organism>